<evidence type="ECO:0000259" key="1">
    <source>
        <dbReference type="Pfam" id="PF22513"/>
    </source>
</evidence>
<name>A0A9D7FB07_9RHOO</name>
<proteinExistence type="predicted"/>
<comment type="caution">
    <text evidence="2">The sequence shown here is derived from an EMBL/GenBank/DDBJ whole genome shotgun (WGS) entry which is preliminary data.</text>
</comment>
<dbReference type="Pfam" id="PF22513">
    <property type="entry name" value="FitA-like_RHH"/>
    <property type="match status" value="1"/>
</dbReference>
<gene>
    <name evidence="2" type="ORF">IPJ48_21605</name>
</gene>
<evidence type="ECO:0000313" key="3">
    <source>
        <dbReference type="Proteomes" id="UP000886602"/>
    </source>
</evidence>
<reference evidence="2" key="1">
    <citation type="submission" date="2020-10" db="EMBL/GenBank/DDBJ databases">
        <title>Connecting structure to function with the recovery of over 1000 high-quality activated sludge metagenome-assembled genomes encoding full-length rRNA genes using long-read sequencing.</title>
        <authorList>
            <person name="Singleton C.M."/>
            <person name="Petriglieri F."/>
            <person name="Kristensen J.M."/>
            <person name="Kirkegaard R.H."/>
            <person name="Michaelsen T.Y."/>
            <person name="Andersen M.H."/>
            <person name="Karst S.M."/>
            <person name="Dueholm M.S."/>
            <person name="Nielsen P.H."/>
            <person name="Albertsen M."/>
        </authorList>
    </citation>
    <scope>NUCLEOTIDE SEQUENCE</scope>
    <source>
        <strain evidence="2">EsbW_18-Q3-R4-48_MAXAC.044</strain>
    </source>
</reference>
<protein>
    <submittedName>
        <fullName evidence="2">Arc family DNA-binding protein</fullName>
    </submittedName>
</protein>
<feature type="domain" description="Antitoxin FitA-like ribbon-helix-helix" evidence="1">
    <location>
        <begin position="7"/>
        <end position="41"/>
    </location>
</feature>
<dbReference type="GO" id="GO:0003677">
    <property type="term" value="F:DNA binding"/>
    <property type="evidence" value="ECO:0007669"/>
    <property type="project" value="UniProtKB-KW"/>
</dbReference>
<dbReference type="GO" id="GO:0006355">
    <property type="term" value="P:regulation of DNA-templated transcription"/>
    <property type="evidence" value="ECO:0007669"/>
    <property type="project" value="InterPro"/>
</dbReference>
<organism evidence="2 3">
    <name type="scientific">Candidatus Propionivibrio dominans</name>
    <dbReference type="NCBI Taxonomy" id="2954373"/>
    <lineage>
        <taxon>Bacteria</taxon>
        <taxon>Pseudomonadati</taxon>
        <taxon>Pseudomonadota</taxon>
        <taxon>Betaproteobacteria</taxon>
        <taxon>Rhodocyclales</taxon>
        <taxon>Rhodocyclaceae</taxon>
        <taxon>Propionivibrio</taxon>
    </lineage>
</organism>
<dbReference type="EMBL" id="JADJNC010000067">
    <property type="protein sequence ID" value="MBK7425470.1"/>
    <property type="molecule type" value="Genomic_DNA"/>
</dbReference>
<keyword evidence="2" id="KW-0238">DNA-binding</keyword>
<dbReference type="InterPro" id="IPR053853">
    <property type="entry name" value="FitA-like_RHH"/>
</dbReference>
<dbReference type="AlphaFoldDB" id="A0A9D7FB07"/>
<accession>A0A9D7FB07</accession>
<dbReference type="InterPro" id="IPR013321">
    <property type="entry name" value="Arc_rbn_hlx_hlx"/>
</dbReference>
<dbReference type="Proteomes" id="UP000886602">
    <property type="component" value="Unassembled WGS sequence"/>
</dbReference>
<dbReference type="InterPro" id="IPR010985">
    <property type="entry name" value="Ribbon_hlx_hlx"/>
</dbReference>
<dbReference type="Gene3D" id="1.10.1220.10">
    <property type="entry name" value="Met repressor-like"/>
    <property type="match status" value="1"/>
</dbReference>
<dbReference type="SUPFAM" id="SSF47598">
    <property type="entry name" value="Ribbon-helix-helix"/>
    <property type="match status" value="1"/>
</dbReference>
<evidence type="ECO:0000313" key="2">
    <source>
        <dbReference type="EMBL" id="MBK7425470.1"/>
    </source>
</evidence>
<sequence>MGVSFSVKNIPEELAQRLRIRAERNHRSLQGELMAILEAAASEDLPAITGASESRGTRRVEDSLQGWRTLFPVPSRSNVSSASLIRQMRNGRYGEDWAEGGEPKGAA</sequence>